<dbReference type="Proteomes" id="UP000615446">
    <property type="component" value="Unassembled WGS sequence"/>
</dbReference>
<dbReference type="SUPFAM" id="SSF54695">
    <property type="entry name" value="POZ domain"/>
    <property type="match status" value="1"/>
</dbReference>
<dbReference type="EMBL" id="BLAL01000061">
    <property type="protein sequence ID" value="GES82565.1"/>
    <property type="molecule type" value="Genomic_DNA"/>
</dbReference>
<feature type="domain" description="BTB" evidence="1">
    <location>
        <begin position="18"/>
        <end position="86"/>
    </location>
</feature>
<proteinExistence type="predicted"/>
<gene>
    <name evidence="2" type="ORF">RCL2_000976100</name>
</gene>
<dbReference type="PANTHER" id="PTHR24410">
    <property type="entry name" value="HL07962P-RELATED"/>
    <property type="match status" value="1"/>
</dbReference>
<organism evidence="2 3">
    <name type="scientific">Rhizophagus clarus</name>
    <dbReference type="NCBI Taxonomy" id="94130"/>
    <lineage>
        <taxon>Eukaryota</taxon>
        <taxon>Fungi</taxon>
        <taxon>Fungi incertae sedis</taxon>
        <taxon>Mucoromycota</taxon>
        <taxon>Glomeromycotina</taxon>
        <taxon>Glomeromycetes</taxon>
        <taxon>Glomerales</taxon>
        <taxon>Glomeraceae</taxon>
        <taxon>Rhizophagus</taxon>
    </lineage>
</organism>
<dbReference type="AlphaFoldDB" id="A0A8H3QIU5"/>
<dbReference type="InterPro" id="IPR011333">
    <property type="entry name" value="SKP1/BTB/POZ_sf"/>
</dbReference>
<dbReference type="PROSITE" id="PS50097">
    <property type="entry name" value="BTB"/>
    <property type="match status" value="1"/>
</dbReference>
<dbReference type="CDD" id="cd18186">
    <property type="entry name" value="BTB_POZ_ZBTB_KLHL-like"/>
    <property type="match status" value="1"/>
</dbReference>
<dbReference type="InterPro" id="IPR051481">
    <property type="entry name" value="BTB-POZ/Galectin-3-binding"/>
</dbReference>
<sequence length="121" mass="14152">MQVETTIFNPLFKNYLFSDIKIKGNDDVEINAHRVILAVRSEVFKRMLTNGMKESTQEVIEFPEFSSDILCVILEYLYTGSVTEQTLTIEKTAEAFRGADYFLLDQLKLQIIKFFKYHIKK</sequence>
<protein>
    <submittedName>
        <fullName evidence="2">BTB/POZ protein</fullName>
    </submittedName>
</protein>
<comment type="caution">
    <text evidence="2">The sequence shown here is derived from an EMBL/GenBank/DDBJ whole genome shotgun (WGS) entry which is preliminary data.</text>
</comment>
<name>A0A8H3QIU5_9GLOM</name>
<evidence type="ECO:0000313" key="2">
    <source>
        <dbReference type="EMBL" id="GES82565.1"/>
    </source>
</evidence>
<accession>A0A8H3QIU5</accession>
<dbReference type="Gene3D" id="3.30.710.10">
    <property type="entry name" value="Potassium Channel Kv1.1, Chain A"/>
    <property type="match status" value="1"/>
</dbReference>
<dbReference type="PANTHER" id="PTHR24410:SF23">
    <property type="entry name" value="BTB DOMAIN-CONTAINING PROTEIN-RELATED"/>
    <property type="match status" value="1"/>
</dbReference>
<reference evidence="2" key="1">
    <citation type="submission" date="2019-10" db="EMBL/GenBank/DDBJ databases">
        <title>Conservation and host-specific expression of non-tandemly repeated heterogenous ribosome RNA gene in arbuscular mycorrhizal fungi.</title>
        <authorList>
            <person name="Maeda T."/>
            <person name="Kobayashi Y."/>
            <person name="Nakagawa T."/>
            <person name="Ezawa T."/>
            <person name="Yamaguchi K."/>
            <person name="Bino T."/>
            <person name="Nishimoto Y."/>
            <person name="Shigenobu S."/>
            <person name="Kawaguchi M."/>
        </authorList>
    </citation>
    <scope>NUCLEOTIDE SEQUENCE</scope>
    <source>
        <strain evidence="2">HR1</strain>
    </source>
</reference>
<dbReference type="SMART" id="SM00225">
    <property type="entry name" value="BTB"/>
    <property type="match status" value="1"/>
</dbReference>
<dbReference type="OrthoDB" id="2406226at2759"/>
<dbReference type="Pfam" id="PF00651">
    <property type="entry name" value="BTB"/>
    <property type="match status" value="1"/>
</dbReference>
<evidence type="ECO:0000313" key="3">
    <source>
        <dbReference type="Proteomes" id="UP000615446"/>
    </source>
</evidence>
<dbReference type="InterPro" id="IPR000210">
    <property type="entry name" value="BTB/POZ_dom"/>
</dbReference>
<evidence type="ECO:0000259" key="1">
    <source>
        <dbReference type="PROSITE" id="PS50097"/>
    </source>
</evidence>